<name>A0A067PTK5_9AGAM</name>
<keyword evidence="3" id="KW-1185">Reference proteome</keyword>
<evidence type="ECO:0000256" key="1">
    <source>
        <dbReference type="SAM" id="MobiDB-lite"/>
    </source>
</evidence>
<reference evidence="3" key="1">
    <citation type="journal article" date="2014" name="Proc. Natl. Acad. Sci. U.S.A.">
        <title>Extensive sampling of basidiomycete genomes demonstrates inadequacy of the white-rot/brown-rot paradigm for wood decay fungi.</title>
        <authorList>
            <person name="Riley R."/>
            <person name="Salamov A.A."/>
            <person name="Brown D.W."/>
            <person name="Nagy L.G."/>
            <person name="Floudas D."/>
            <person name="Held B.W."/>
            <person name="Levasseur A."/>
            <person name="Lombard V."/>
            <person name="Morin E."/>
            <person name="Otillar R."/>
            <person name="Lindquist E.A."/>
            <person name="Sun H."/>
            <person name="LaButti K.M."/>
            <person name="Schmutz J."/>
            <person name="Jabbour D."/>
            <person name="Luo H."/>
            <person name="Baker S.E."/>
            <person name="Pisabarro A.G."/>
            <person name="Walton J.D."/>
            <person name="Blanchette R.A."/>
            <person name="Henrissat B."/>
            <person name="Martin F."/>
            <person name="Cullen D."/>
            <person name="Hibbett D.S."/>
            <person name="Grigoriev I.V."/>
        </authorList>
    </citation>
    <scope>NUCLEOTIDE SEQUENCE [LARGE SCALE GENOMIC DNA]</scope>
    <source>
        <strain evidence="3">MUCL 33604</strain>
    </source>
</reference>
<dbReference type="HOGENOM" id="CLU_1475383_0_0_1"/>
<gene>
    <name evidence="2" type="ORF">JAAARDRAFT_72345</name>
</gene>
<sequence length="183" mass="20582">MSVPPSNLIPHQGSRHSLSQRTYNPSSSENTSKAQDFTVTNPHHLRPNPSGPLNRYPSINVVKRHRLGTSLPYMSLRRSGPRLSPIIPQSPINYTSPMYSTPLQVRSKRFIPPLRDAKIPKSRQLSNPSFHETSATLADCIVAVIRELHLLPIVPTPLPPAHTIHGPSKTFVRQRRFLSYVSY</sequence>
<accession>A0A067PTK5</accession>
<proteinExistence type="predicted"/>
<dbReference type="Proteomes" id="UP000027265">
    <property type="component" value="Unassembled WGS sequence"/>
</dbReference>
<dbReference type="InParanoid" id="A0A067PTK5"/>
<organism evidence="2 3">
    <name type="scientific">Jaapia argillacea MUCL 33604</name>
    <dbReference type="NCBI Taxonomy" id="933084"/>
    <lineage>
        <taxon>Eukaryota</taxon>
        <taxon>Fungi</taxon>
        <taxon>Dikarya</taxon>
        <taxon>Basidiomycota</taxon>
        <taxon>Agaricomycotina</taxon>
        <taxon>Agaricomycetes</taxon>
        <taxon>Agaricomycetidae</taxon>
        <taxon>Jaapiales</taxon>
        <taxon>Jaapiaceae</taxon>
        <taxon>Jaapia</taxon>
    </lineage>
</organism>
<evidence type="ECO:0000313" key="2">
    <source>
        <dbReference type="EMBL" id="KDQ53676.1"/>
    </source>
</evidence>
<feature type="region of interest" description="Disordered" evidence="1">
    <location>
        <begin position="1"/>
        <end position="57"/>
    </location>
</feature>
<evidence type="ECO:0000313" key="3">
    <source>
        <dbReference type="Proteomes" id="UP000027265"/>
    </source>
</evidence>
<dbReference type="AlphaFoldDB" id="A0A067PTK5"/>
<feature type="compositionally biased region" description="Polar residues" evidence="1">
    <location>
        <begin position="15"/>
        <end position="41"/>
    </location>
</feature>
<dbReference type="EMBL" id="KL197732">
    <property type="protein sequence ID" value="KDQ53676.1"/>
    <property type="molecule type" value="Genomic_DNA"/>
</dbReference>
<protein>
    <submittedName>
        <fullName evidence="2">Uncharacterized protein</fullName>
    </submittedName>
</protein>